<feature type="region of interest" description="Disordered" evidence="4">
    <location>
        <begin position="254"/>
        <end position="316"/>
    </location>
</feature>
<dbReference type="Gene3D" id="3.30.1370.10">
    <property type="entry name" value="K Homology domain, type 1"/>
    <property type="match status" value="1"/>
</dbReference>
<gene>
    <name evidence="6" type="ORF">TGDOM2_216670</name>
</gene>
<dbReference type="InterPro" id="IPR004087">
    <property type="entry name" value="KH_dom"/>
</dbReference>
<protein>
    <submittedName>
        <fullName evidence="6">FUSE-binding protein 2 / KH-type splicing regulatory protein</fullName>
    </submittedName>
</protein>
<sequence>MARKKRGSAATPEEGETPPAGQVAQKTPETGSAPQATEKPKEVSTQDLLAATALVARPQVDTSNLSASQKKNLKKKIRKQEQRQQEAAVLAVVRPEAKATGMASHYAEQEAPLRRRLEALKRAAGQQTRGSGAPSAKKLSQDVEAVLREIDGTLEREVAALQKPLSKRVTVQQLQQQIRDVEAQVQKQQRELQRQAHQGEGESAEIRACLDESLRYVVHLREQLILTQQQNELRVFRDRLGALKAEGEGLLKALHASGSPGGERGRAGHAGNGSASPSSAKEAQWRRRLGDLSRGGPERRRGPKPAEEEETAQPQPLVVQHVSLGPDAMGLLFPGGQNPVLVRKLERACGLVLDKQSGGAGRAGTVAVVGLQAANVDRGVALLNSLEEGMQPEKREKHRVQVEGRSIGSVIGAGGANLRRVEEDNDVVVWAEGNEMIVMGATAAKIAAGIRQLKEVVASPVASASGAGSPGGATSLVFPVPIARALAGASFRSFLRELETAFHCSVRAPKGGSEGLLLVQQATPENAAAAAKRLQDEAAKLVVKTVSADGEKVLKLLKGNAPGFTASSREKDRVTYLRGENELTVVGPSEEIDAAVKAAEEGLLLLDRVAGQVSVSRDLSRIVTRAKRAHIEKETGVTFRPPRSPAQSSGDLVLSFLGTKEQVEAARAMLTTLLKEEGHSEAMGVGKEMTAALLAERGQGVRDLEEQFGVSVSIERREHRLVVRGGEAAVQACVAALRERQEREFADEKDEGVLERVPVPKDMVAAIIGRHGARIRKIQTQSGVESIRMDGTEGVAAIRGAPAAVEKAVKLIEEALKEAAAGAIVHASDNGDEETRTGEAGQGKPRRGPQRAQGTRRTPQNPLSVDASDEAAFPSLDATLTEARNKASGGRWKRGARGAAKNAEEETHGVNGVANGTDKREDRGVTPEEDAPTAGTEVCCN</sequence>
<feature type="compositionally biased region" description="Basic and acidic residues" evidence="4">
    <location>
        <begin position="283"/>
        <end position="306"/>
    </location>
</feature>
<keyword evidence="2" id="KW-0694">RNA-binding</keyword>
<dbReference type="CDD" id="cd00105">
    <property type="entry name" value="KH-I"/>
    <property type="match status" value="2"/>
</dbReference>
<keyword evidence="3" id="KW-0175">Coiled coil</keyword>
<accession>A0A086JJZ0</accession>
<proteinExistence type="predicted"/>
<evidence type="ECO:0000313" key="6">
    <source>
        <dbReference type="EMBL" id="KFG32458.1"/>
    </source>
</evidence>
<feature type="compositionally biased region" description="Polar residues" evidence="4">
    <location>
        <begin position="24"/>
        <end position="35"/>
    </location>
</feature>
<evidence type="ECO:0000313" key="7">
    <source>
        <dbReference type="Proteomes" id="UP000028837"/>
    </source>
</evidence>
<feature type="domain" description="K Homology" evidence="5">
    <location>
        <begin position="751"/>
        <end position="817"/>
    </location>
</feature>
<dbReference type="SUPFAM" id="SSF54791">
    <property type="entry name" value="Eukaryotic type KH-domain (KH-domain type I)"/>
    <property type="match status" value="3"/>
</dbReference>
<feature type="region of interest" description="Disordered" evidence="4">
    <location>
        <begin position="1"/>
        <end position="80"/>
    </location>
</feature>
<evidence type="ECO:0000256" key="4">
    <source>
        <dbReference type="SAM" id="MobiDB-lite"/>
    </source>
</evidence>
<evidence type="ECO:0000259" key="5">
    <source>
        <dbReference type="SMART" id="SM00322"/>
    </source>
</evidence>
<evidence type="ECO:0000256" key="3">
    <source>
        <dbReference type="SAM" id="Coils"/>
    </source>
</evidence>
<evidence type="ECO:0000256" key="1">
    <source>
        <dbReference type="ARBA" id="ARBA00022737"/>
    </source>
</evidence>
<dbReference type="PANTHER" id="PTHR10288">
    <property type="entry name" value="KH DOMAIN CONTAINING RNA BINDING PROTEIN"/>
    <property type="match status" value="1"/>
</dbReference>
<comment type="caution">
    <text evidence="6">The sequence shown here is derived from an EMBL/GenBank/DDBJ whole genome shotgun (WGS) entry which is preliminary data.</text>
</comment>
<feature type="region of interest" description="Disordered" evidence="4">
    <location>
        <begin position="826"/>
        <end position="941"/>
    </location>
</feature>
<dbReference type="AlphaFoldDB" id="A0A086JJZ0"/>
<dbReference type="SMART" id="SM00322">
    <property type="entry name" value="KH"/>
    <property type="match status" value="4"/>
</dbReference>
<feature type="compositionally biased region" description="Polar residues" evidence="4">
    <location>
        <begin position="60"/>
        <end position="69"/>
    </location>
</feature>
<name>A0A086JJZ0_TOXGO</name>
<feature type="compositionally biased region" description="Polar residues" evidence="4">
    <location>
        <begin position="852"/>
        <end position="863"/>
    </location>
</feature>
<dbReference type="Proteomes" id="UP000028837">
    <property type="component" value="Unassembled WGS sequence"/>
</dbReference>
<organism evidence="6 7">
    <name type="scientific">Toxoplasma gondii GAB2-2007-GAL-DOM2</name>
    <dbReference type="NCBI Taxonomy" id="1130820"/>
    <lineage>
        <taxon>Eukaryota</taxon>
        <taxon>Sar</taxon>
        <taxon>Alveolata</taxon>
        <taxon>Apicomplexa</taxon>
        <taxon>Conoidasida</taxon>
        <taxon>Coccidia</taxon>
        <taxon>Eucoccidiorida</taxon>
        <taxon>Eimeriorina</taxon>
        <taxon>Sarcocystidae</taxon>
        <taxon>Toxoplasma</taxon>
    </lineage>
</organism>
<keyword evidence="1" id="KW-0677">Repeat</keyword>
<dbReference type="InterPro" id="IPR036612">
    <property type="entry name" value="KH_dom_type_1_sf"/>
</dbReference>
<dbReference type="InterPro" id="IPR004088">
    <property type="entry name" value="KH_dom_type_1"/>
</dbReference>
<dbReference type="Pfam" id="PF00013">
    <property type="entry name" value="KH_1"/>
    <property type="match status" value="1"/>
</dbReference>
<dbReference type="OrthoDB" id="427410at2759"/>
<dbReference type="GO" id="GO:0003723">
    <property type="term" value="F:RNA binding"/>
    <property type="evidence" value="ECO:0007669"/>
    <property type="project" value="UniProtKB-UniRule"/>
</dbReference>
<feature type="domain" description="K Homology" evidence="5">
    <location>
        <begin position="677"/>
        <end position="742"/>
    </location>
</feature>
<feature type="domain" description="K Homology" evidence="5">
    <location>
        <begin position="607"/>
        <end position="675"/>
    </location>
</feature>
<evidence type="ECO:0000256" key="2">
    <source>
        <dbReference type="PROSITE-ProRule" id="PRU00117"/>
    </source>
</evidence>
<feature type="domain" description="K Homology" evidence="5">
    <location>
        <begin position="394"/>
        <end position="458"/>
    </location>
</feature>
<feature type="compositionally biased region" description="Basic and acidic residues" evidence="4">
    <location>
        <begin position="917"/>
        <end position="926"/>
    </location>
</feature>
<dbReference type="PROSITE" id="PS50084">
    <property type="entry name" value="KH_TYPE_1"/>
    <property type="match status" value="3"/>
</dbReference>
<reference evidence="6 7" key="1">
    <citation type="submission" date="2014-02" db="EMBL/GenBank/DDBJ databases">
        <authorList>
            <person name="Sibley D."/>
            <person name="Venepally P."/>
            <person name="Karamycheva S."/>
            <person name="Hadjithomas M."/>
            <person name="Khan A."/>
            <person name="Brunk B."/>
            <person name="Roos D."/>
            <person name="Caler E."/>
            <person name="Lorenzi H."/>
        </authorList>
    </citation>
    <scope>NUCLEOTIDE SEQUENCE [LARGE SCALE GENOMIC DNA]</scope>
    <source>
        <strain evidence="6 7">GAB2-2007-GAL-DOM2</strain>
    </source>
</reference>
<dbReference type="VEuPathDB" id="ToxoDB:TGDOM2_216670"/>
<feature type="coiled-coil region" evidence="3">
    <location>
        <begin position="136"/>
        <end position="198"/>
    </location>
</feature>
<dbReference type="EMBL" id="AHZU02001423">
    <property type="protein sequence ID" value="KFG32458.1"/>
    <property type="molecule type" value="Genomic_DNA"/>
</dbReference>